<keyword evidence="2" id="KW-0809">Transit peptide</keyword>
<dbReference type="AlphaFoldDB" id="A0A327LYG3"/>
<dbReference type="InterPro" id="IPR011419">
    <property type="entry name" value="ATP12_ATP_synth-F1-assembly"/>
</dbReference>
<dbReference type="Pfam" id="PF07542">
    <property type="entry name" value="ATP12"/>
    <property type="match status" value="1"/>
</dbReference>
<gene>
    <name evidence="4" type="ORF">DOO78_23835</name>
</gene>
<sequence length="245" mass="25828">MKRFWDSAATEAAAEGFRVVLDGRPVRLPGGAPLLVEAAPLAEAIAAEWALAGGAKGGEMSPADIPLTRLVGTAQERVAPDPAPMVEGLAKYAETDLLCYRAEDRRLAAMQAAEWQPLLDWLALRHRAPLRVTTGLMPVPQDPASLAAVRRAVAALSPLELTALGVLVPAYGSLVLGLAVVEGHVDAAEAHRLATLDESAQEAFWGTDAEAAARRARIAAEASQAERLLRLARREAPEDGRGEGA</sequence>
<proteinExistence type="inferred from homology"/>
<dbReference type="OrthoDB" id="9797825at2"/>
<evidence type="ECO:0000313" key="4">
    <source>
        <dbReference type="EMBL" id="RAI55396.1"/>
    </source>
</evidence>
<dbReference type="InterPro" id="IPR042272">
    <property type="entry name" value="ATP12_ATP_synth-F1-assembly_N"/>
</dbReference>
<name>A0A327LYG3_9PROT</name>
<evidence type="ECO:0000256" key="1">
    <source>
        <dbReference type="ARBA" id="ARBA00008231"/>
    </source>
</evidence>
<dbReference type="Gene3D" id="3.30.2180.10">
    <property type="entry name" value="ATP12-like"/>
    <property type="match status" value="1"/>
</dbReference>
<accession>A0A327LYG3</accession>
<comment type="caution">
    <text evidence="4">The sequence shown here is derived from an EMBL/GenBank/DDBJ whole genome shotgun (WGS) entry which is preliminary data.</text>
</comment>
<evidence type="ECO:0000256" key="3">
    <source>
        <dbReference type="ARBA" id="ARBA00023186"/>
    </source>
</evidence>
<keyword evidence="3" id="KW-0143">Chaperone</keyword>
<dbReference type="PANTHER" id="PTHR21013">
    <property type="entry name" value="ATP SYNTHASE MITOCHONDRIAL F1 COMPLEX ASSEMBLY FACTOR 2/ATP12 PROTEIN, MITOCHONDRIAL PRECURSOR"/>
    <property type="match status" value="1"/>
</dbReference>
<dbReference type="InterPro" id="IPR023335">
    <property type="entry name" value="ATP12_ortho_dom_sf"/>
</dbReference>
<dbReference type="Gene3D" id="1.10.3580.10">
    <property type="entry name" value="ATP12 ATPase"/>
    <property type="match status" value="1"/>
</dbReference>
<protein>
    <submittedName>
        <fullName evidence="4">Chaperone, ATP12</fullName>
    </submittedName>
</protein>
<evidence type="ECO:0000256" key="2">
    <source>
        <dbReference type="ARBA" id="ARBA00022946"/>
    </source>
</evidence>
<dbReference type="SUPFAM" id="SSF160909">
    <property type="entry name" value="ATP12-like"/>
    <property type="match status" value="1"/>
</dbReference>
<reference evidence="5" key="1">
    <citation type="submission" date="2018-06" db="EMBL/GenBank/DDBJ databases">
        <authorList>
            <person name="Khan S.A."/>
        </authorList>
    </citation>
    <scope>NUCLEOTIDE SEQUENCE [LARGE SCALE GENOMIC DNA]</scope>
    <source>
        <strain evidence="5">DB-1506</strain>
    </source>
</reference>
<evidence type="ECO:0000313" key="5">
    <source>
        <dbReference type="Proteomes" id="UP000249065"/>
    </source>
</evidence>
<keyword evidence="5" id="KW-1185">Reference proteome</keyword>
<dbReference type="RefSeq" id="WP_111472394.1">
    <property type="nucleotide sequence ID" value="NZ_QLIX01000031.1"/>
</dbReference>
<dbReference type="PANTHER" id="PTHR21013:SF10">
    <property type="entry name" value="ATP SYNTHASE MITOCHONDRIAL F1 COMPLEX ASSEMBLY FACTOR 2"/>
    <property type="match status" value="1"/>
</dbReference>
<comment type="similarity">
    <text evidence="1">Belongs to the ATP12 family.</text>
</comment>
<dbReference type="Proteomes" id="UP000249065">
    <property type="component" value="Unassembled WGS sequence"/>
</dbReference>
<dbReference type="GO" id="GO:0043461">
    <property type="term" value="P:proton-transporting ATP synthase complex assembly"/>
    <property type="evidence" value="ECO:0007669"/>
    <property type="project" value="InterPro"/>
</dbReference>
<dbReference type="EMBL" id="QLIX01000031">
    <property type="protein sequence ID" value="RAI55396.1"/>
    <property type="molecule type" value="Genomic_DNA"/>
</dbReference>
<organism evidence="4 5">
    <name type="scientific">Roseicella frigidaeris</name>
    <dbReference type="NCBI Taxonomy" id="2230885"/>
    <lineage>
        <taxon>Bacteria</taxon>
        <taxon>Pseudomonadati</taxon>
        <taxon>Pseudomonadota</taxon>
        <taxon>Alphaproteobacteria</taxon>
        <taxon>Acetobacterales</taxon>
        <taxon>Roseomonadaceae</taxon>
        <taxon>Roseicella</taxon>
    </lineage>
</organism>